<keyword evidence="1" id="KW-0808">Transferase</keyword>
<keyword evidence="2" id="KW-1185">Reference proteome</keyword>
<proteinExistence type="predicted"/>
<dbReference type="Proteomes" id="UP001607302">
    <property type="component" value="Unassembled WGS sequence"/>
</dbReference>
<comment type="caution">
    <text evidence="1">The sequence shown here is derived from an EMBL/GenBank/DDBJ whole genome shotgun (WGS) entry which is preliminary data.</text>
</comment>
<reference evidence="1 2" key="1">
    <citation type="journal article" date="2024" name="Ann. Entomol. Soc. Am.">
        <title>Genomic analyses of the southern and eastern yellowjacket wasps (Hymenoptera: Vespidae) reveal evolutionary signatures of social life.</title>
        <authorList>
            <person name="Catto M.A."/>
            <person name="Caine P.B."/>
            <person name="Orr S.E."/>
            <person name="Hunt B.G."/>
            <person name="Goodisman M.A.D."/>
        </authorList>
    </citation>
    <scope>NUCLEOTIDE SEQUENCE [LARGE SCALE GENOMIC DNA]</scope>
    <source>
        <strain evidence="1">233</strain>
        <tissue evidence="1">Head and thorax</tissue>
    </source>
</reference>
<protein>
    <submittedName>
        <fullName evidence="1">Kinase D-interacting substrate of 220 kDa isoform X2</fullName>
    </submittedName>
</protein>
<sequence length="59" mass="6791">MSLDFNQGVDERTNLLPRNQRNTIFFSSFSSPGSNRSYGSLSSCQNIFQSIWSRNKQKI</sequence>
<dbReference type="AlphaFoldDB" id="A0ABD2ALS2"/>
<dbReference type="GO" id="GO:0016301">
    <property type="term" value="F:kinase activity"/>
    <property type="evidence" value="ECO:0007669"/>
    <property type="project" value="UniProtKB-KW"/>
</dbReference>
<name>A0ABD2ALS2_VESSQ</name>
<gene>
    <name evidence="1" type="ORF">V1478_009851</name>
</gene>
<keyword evidence="1" id="KW-0418">Kinase</keyword>
<evidence type="ECO:0000313" key="1">
    <source>
        <dbReference type="EMBL" id="KAL2720805.1"/>
    </source>
</evidence>
<organism evidence="1 2">
    <name type="scientific">Vespula squamosa</name>
    <name type="common">Southern yellow jacket</name>
    <name type="synonym">Wasp</name>
    <dbReference type="NCBI Taxonomy" id="30214"/>
    <lineage>
        <taxon>Eukaryota</taxon>
        <taxon>Metazoa</taxon>
        <taxon>Ecdysozoa</taxon>
        <taxon>Arthropoda</taxon>
        <taxon>Hexapoda</taxon>
        <taxon>Insecta</taxon>
        <taxon>Pterygota</taxon>
        <taxon>Neoptera</taxon>
        <taxon>Endopterygota</taxon>
        <taxon>Hymenoptera</taxon>
        <taxon>Apocrita</taxon>
        <taxon>Aculeata</taxon>
        <taxon>Vespoidea</taxon>
        <taxon>Vespidae</taxon>
        <taxon>Vespinae</taxon>
        <taxon>Vespula</taxon>
    </lineage>
</organism>
<accession>A0ABD2ALS2</accession>
<evidence type="ECO:0000313" key="2">
    <source>
        <dbReference type="Proteomes" id="UP001607302"/>
    </source>
</evidence>
<dbReference type="EMBL" id="JAUDFV010000144">
    <property type="protein sequence ID" value="KAL2720805.1"/>
    <property type="molecule type" value="Genomic_DNA"/>
</dbReference>